<accession>A0A3P7ZPF6</accession>
<evidence type="ECO:0000313" key="2">
    <source>
        <dbReference type="EMBL" id="VDO92279.1"/>
    </source>
</evidence>
<dbReference type="Proteomes" id="UP000050761">
    <property type="component" value="Unassembled WGS sequence"/>
</dbReference>
<reference evidence="2 3" key="1">
    <citation type="submission" date="2018-11" db="EMBL/GenBank/DDBJ databases">
        <authorList>
            <consortium name="Pathogen Informatics"/>
        </authorList>
    </citation>
    <scope>NUCLEOTIDE SEQUENCE [LARGE SCALE GENOMIC DNA]</scope>
</reference>
<gene>
    <name evidence="2" type="ORF">HPBE_LOCUS12468</name>
</gene>
<evidence type="ECO:0000313" key="3">
    <source>
        <dbReference type="Proteomes" id="UP000050761"/>
    </source>
</evidence>
<feature type="compositionally biased region" description="Basic and acidic residues" evidence="1">
    <location>
        <begin position="16"/>
        <end position="27"/>
    </location>
</feature>
<dbReference type="AlphaFoldDB" id="A0A183FVT1"/>
<keyword evidence="3" id="KW-1185">Reference proteome</keyword>
<accession>A0A183FVT1</accession>
<evidence type="ECO:0000313" key="4">
    <source>
        <dbReference type="WBParaSite" id="HPBE_0001246701-mRNA-1"/>
    </source>
</evidence>
<dbReference type="EMBL" id="UZAH01027511">
    <property type="protein sequence ID" value="VDO92279.1"/>
    <property type="molecule type" value="Genomic_DNA"/>
</dbReference>
<feature type="region of interest" description="Disordered" evidence="1">
    <location>
        <begin position="15"/>
        <end position="38"/>
    </location>
</feature>
<proteinExistence type="predicted"/>
<sequence length="125" mass="13883">MQKGIPNSLCYAETPYRPEKADNDNIRKAVGSSTKSPEERLQRWKEFFERMYNHATSGDPQVAPPLVLIPEAIALDTAPTREEVAEAIRLLRNNKAAGIDGVMTEMLNAGGDVLINRLHALLKLI</sequence>
<dbReference type="WBParaSite" id="HPBE_0001246701-mRNA-1">
    <property type="protein sequence ID" value="HPBE_0001246701-mRNA-1"/>
    <property type="gene ID" value="HPBE_0001246701"/>
</dbReference>
<reference evidence="4" key="2">
    <citation type="submission" date="2019-09" db="UniProtKB">
        <authorList>
            <consortium name="WormBaseParasite"/>
        </authorList>
    </citation>
    <scope>IDENTIFICATION</scope>
</reference>
<evidence type="ECO:0000256" key="1">
    <source>
        <dbReference type="SAM" id="MobiDB-lite"/>
    </source>
</evidence>
<name>A0A183FVT1_HELPZ</name>
<organism evidence="3 4">
    <name type="scientific">Heligmosomoides polygyrus</name>
    <name type="common">Parasitic roundworm</name>
    <dbReference type="NCBI Taxonomy" id="6339"/>
    <lineage>
        <taxon>Eukaryota</taxon>
        <taxon>Metazoa</taxon>
        <taxon>Ecdysozoa</taxon>
        <taxon>Nematoda</taxon>
        <taxon>Chromadorea</taxon>
        <taxon>Rhabditida</taxon>
        <taxon>Rhabditina</taxon>
        <taxon>Rhabditomorpha</taxon>
        <taxon>Strongyloidea</taxon>
        <taxon>Heligmosomidae</taxon>
        <taxon>Heligmosomoides</taxon>
    </lineage>
</organism>
<dbReference type="OrthoDB" id="425681at2759"/>
<protein>
    <submittedName>
        <fullName evidence="2 4">Uncharacterized protein</fullName>
    </submittedName>
</protein>